<evidence type="ECO:0000313" key="1">
    <source>
        <dbReference type="EMBL" id="TCV80104.1"/>
    </source>
</evidence>
<dbReference type="AlphaFoldDB" id="A0A4R3XVA8"/>
<protein>
    <recommendedName>
        <fullName evidence="3">SmpA/OmlA family protein</fullName>
    </recommendedName>
</protein>
<name>A0A4R3XVA8_9PROT</name>
<reference evidence="1 2" key="1">
    <citation type="submission" date="2019-03" db="EMBL/GenBank/DDBJ databases">
        <title>Genomic Encyclopedia of Type Strains, Phase IV (KMG-IV): sequencing the most valuable type-strain genomes for metagenomic binning, comparative biology and taxonomic classification.</title>
        <authorList>
            <person name="Goeker M."/>
        </authorList>
    </citation>
    <scope>NUCLEOTIDE SEQUENCE [LARGE SCALE GENOMIC DNA]</scope>
    <source>
        <strain evidence="1 2">DSM 100309</strain>
    </source>
</reference>
<comment type="caution">
    <text evidence="1">The sequence shown here is derived from an EMBL/GenBank/DDBJ whole genome shotgun (WGS) entry which is preliminary data.</text>
</comment>
<gene>
    <name evidence="1" type="ORF">EDC63_13017</name>
</gene>
<evidence type="ECO:0000313" key="2">
    <source>
        <dbReference type="Proteomes" id="UP000295367"/>
    </source>
</evidence>
<proteinExistence type="predicted"/>
<dbReference type="EMBL" id="SMCO01000030">
    <property type="protein sequence ID" value="TCV80104.1"/>
    <property type="molecule type" value="Genomic_DNA"/>
</dbReference>
<accession>A0A4R3XVA8</accession>
<evidence type="ECO:0008006" key="3">
    <source>
        <dbReference type="Google" id="ProtNLM"/>
    </source>
</evidence>
<dbReference type="Proteomes" id="UP000295367">
    <property type="component" value="Unassembled WGS sequence"/>
</dbReference>
<organism evidence="1 2">
    <name type="scientific">Sulfurirhabdus autotrophica</name>
    <dbReference type="NCBI Taxonomy" id="1706046"/>
    <lineage>
        <taxon>Bacteria</taxon>
        <taxon>Pseudomonadati</taxon>
        <taxon>Pseudomonadota</taxon>
        <taxon>Betaproteobacteria</taxon>
        <taxon>Nitrosomonadales</taxon>
        <taxon>Sulfuricellaceae</taxon>
        <taxon>Sulfurirhabdus</taxon>
    </lineage>
</organism>
<keyword evidence="2" id="KW-1185">Reference proteome</keyword>
<sequence length="83" mass="9753">MSYYTVTMAAEIPFEKFRILDDGMSVAEVVLLAGEPDRETHVQSHRWVSRKIWYYIPKDRSGWLTTITFDNNGRVFSIERVKP</sequence>